<evidence type="ECO:0000313" key="11">
    <source>
        <dbReference type="EMBL" id="SIS65304.1"/>
    </source>
</evidence>
<evidence type="ECO:0000256" key="6">
    <source>
        <dbReference type="ARBA" id="ARBA00022723"/>
    </source>
</evidence>
<comment type="similarity">
    <text evidence="2">Belongs to the TsaE family.</text>
</comment>
<dbReference type="Proteomes" id="UP000187608">
    <property type="component" value="Unassembled WGS sequence"/>
</dbReference>
<name>A0A1N7KUR0_9BACI</name>
<dbReference type="AlphaFoldDB" id="A0A1N7KUR0"/>
<dbReference type="Gene3D" id="3.40.50.300">
    <property type="entry name" value="P-loop containing nucleotide triphosphate hydrolases"/>
    <property type="match status" value="1"/>
</dbReference>
<accession>A0A1N7KUR0</accession>
<dbReference type="GO" id="GO:0046872">
    <property type="term" value="F:metal ion binding"/>
    <property type="evidence" value="ECO:0007669"/>
    <property type="project" value="UniProtKB-KW"/>
</dbReference>
<keyword evidence="4" id="KW-0963">Cytoplasm</keyword>
<gene>
    <name evidence="11" type="ORF">SAMN05421687_11921</name>
</gene>
<evidence type="ECO:0000256" key="1">
    <source>
        <dbReference type="ARBA" id="ARBA00004496"/>
    </source>
</evidence>
<organism evidence="11 12">
    <name type="scientific">Salimicrobium flavidum</name>
    <dbReference type="NCBI Taxonomy" id="570947"/>
    <lineage>
        <taxon>Bacteria</taxon>
        <taxon>Bacillati</taxon>
        <taxon>Bacillota</taxon>
        <taxon>Bacilli</taxon>
        <taxon>Bacillales</taxon>
        <taxon>Bacillaceae</taxon>
        <taxon>Salimicrobium</taxon>
    </lineage>
</organism>
<proteinExistence type="inferred from homology"/>
<reference evidence="12" key="1">
    <citation type="submission" date="2017-01" db="EMBL/GenBank/DDBJ databases">
        <authorList>
            <person name="Varghese N."/>
            <person name="Submissions S."/>
        </authorList>
    </citation>
    <scope>NUCLEOTIDE SEQUENCE [LARGE SCALE GENOMIC DNA]</scope>
    <source>
        <strain evidence="12">DSM 23127</strain>
    </source>
</reference>
<protein>
    <recommendedName>
        <fullName evidence="3">tRNA threonylcarbamoyladenosine biosynthesis protein TsaE</fullName>
    </recommendedName>
    <alternativeName>
        <fullName evidence="10">t(6)A37 threonylcarbamoyladenosine biosynthesis protein TsaE</fullName>
    </alternativeName>
</protein>
<keyword evidence="5" id="KW-0819">tRNA processing</keyword>
<evidence type="ECO:0000256" key="8">
    <source>
        <dbReference type="ARBA" id="ARBA00022840"/>
    </source>
</evidence>
<comment type="subcellular location">
    <subcellularLocation>
        <location evidence="1">Cytoplasm</location>
    </subcellularLocation>
</comment>
<keyword evidence="12" id="KW-1185">Reference proteome</keyword>
<dbReference type="Pfam" id="PF02367">
    <property type="entry name" value="TsaE"/>
    <property type="match status" value="1"/>
</dbReference>
<evidence type="ECO:0000313" key="12">
    <source>
        <dbReference type="Proteomes" id="UP000187608"/>
    </source>
</evidence>
<evidence type="ECO:0000256" key="10">
    <source>
        <dbReference type="ARBA" id="ARBA00032441"/>
    </source>
</evidence>
<evidence type="ECO:0000256" key="2">
    <source>
        <dbReference type="ARBA" id="ARBA00007599"/>
    </source>
</evidence>
<evidence type="ECO:0000256" key="5">
    <source>
        <dbReference type="ARBA" id="ARBA00022694"/>
    </source>
</evidence>
<dbReference type="STRING" id="570947.SAMN05421687_11921"/>
<keyword evidence="6" id="KW-0479">Metal-binding</keyword>
<dbReference type="GO" id="GO:0002949">
    <property type="term" value="P:tRNA threonylcarbamoyladenosine modification"/>
    <property type="evidence" value="ECO:0007669"/>
    <property type="project" value="InterPro"/>
</dbReference>
<dbReference type="InterPro" id="IPR003442">
    <property type="entry name" value="T6A_TsaE"/>
</dbReference>
<dbReference type="EMBL" id="FTOC01000019">
    <property type="protein sequence ID" value="SIS65304.1"/>
    <property type="molecule type" value="Genomic_DNA"/>
</dbReference>
<evidence type="ECO:0000256" key="4">
    <source>
        <dbReference type="ARBA" id="ARBA00022490"/>
    </source>
</evidence>
<dbReference type="PANTHER" id="PTHR33540">
    <property type="entry name" value="TRNA THREONYLCARBAMOYLADENOSINE BIOSYNTHESIS PROTEIN TSAE"/>
    <property type="match status" value="1"/>
</dbReference>
<dbReference type="GO" id="GO:0005737">
    <property type="term" value="C:cytoplasm"/>
    <property type="evidence" value="ECO:0007669"/>
    <property type="project" value="UniProtKB-SubCell"/>
</dbReference>
<keyword evidence="7" id="KW-0547">Nucleotide-binding</keyword>
<dbReference type="FunFam" id="3.40.50.300:FF:000777">
    <property type="entry name" value="tRNA (N6-adenosine(37)-N6)-threonylcarbamoyltransferase complex ATPase TsaE"/>
    <property type="match status" value="1"/>
</dbReference>
<evidence type="ECO:0000256" key="3">
    <source>
        <dbReference type="ARBA" id="ARBA00019010"/>
    </source>
</evidence>
<keyword evidence="9" id="KW-0460">Magnesium</keyword>
<evidence type="ECO:0000256" key="7">
    <source>
        <dbReference type="ARBA" id="ARBA00022741"/>
    </source>
</evidence>
<dbReference type="SUPFAM" id="SSF52540">
    <property type="entry name" value="P-loop containing nucleoside triphosphate hydrolases"/>
    <property type="match status" value="1"/>
</dbReference>
<sequence length="154" mass="17237">MMQIKSNSPAATARLASLLAGKLEPGDVLTLEGDLGAGKTTFTKALGKALGVTRTINSPTFTIIKEYEGELPFYHMDAYRLEGTEEDLGFEEYFYGSGITVVEWASYIEEHLPEARLDIAISYEAEEERNFSFSPRSTHFETICEEIMNEYISD</sequence>
<dbReference type="PANTHER" id="PTHR33540:SF2">
    <property type="entry name" value="TRNA THREONYLCARBAMOYLADENOSINE BIOSYNTHESIS PROTEIN TSAE"/>
    <property type="match status" value="1"/>
</dbReference>
<evidence type="ECO:0000256" key="9">
    <source>
        <dbReference type="ARBA" id="ARBA00022842"/>
    </source>
</evidence>
<dbReference type="InterPro" id="IPR027417">
    <property type="entry name" value="P-loop_NTPase"/>
</dbReference>
<keyword evidence="8" id="KW-0067">ATP-binding</keyword>
<dbReference type="GO" id="GO:0005524">
    <property type="term" value="F:ATP binding"/>
    <property type="evidence" value="ECO:0007669"/>
    <property type="project" value="UniProtKB-KW"/>
</dbReference>
<dbReference type="NCBIfam" id="TIGR00150">
    <property type="entry name" value="T6A_YjeE"/>
    <property type="match status" value="1"/>
</dbReference>